<dbReference type="AlphaFoldDB" id="B1VLV5"/>
<organism evidence="1 2">
    <name type="scientific">Streptomyces griseus subsp. griseus (strain JCM 4626 / CBS 651.72 / NBRC 13350 / KCC S-0626 / ISP 5235)</name>
    <dbReference type="NCBI Taxonomy" id="455632"/>
    <lineage>
        <taxon>Bacteria</taxon>
        <taxon>Bacillati</taxon>
        <taxon>Actinomycetota</taxon>
        <taxon>Actinomycetes</taxon>
        <taxon>Kitasatosporales</taxon>
        <taxon>Streptomycetaceae</taxon>
        <taxon>Streptomyces</taxon>
    </lineage>
</organism>
<dbReference type="KEGG" id="sgr:SGR_6667"/>
<dbReference type="HOGENOM" id="CLU_142902_0_0_11"/>
<dbReference type="EMBL" id="AP009493">
    <property type="protein sequence ID" value="BAG23496.1"/>
    <property type="molecule type" value="Genomic_DNA"/>
</dbReference>
<evidence type="ECO:0000313" key="2">
    <source>
        <dbReference type="Proteomes" id="UP000001685"/>
    </source>
</evidence>
<dbReference type="PATRIC" id="fig|455632.4.peg.6842"/>
<gene>
    <name evidence="1" type="ordered locus">SGR_6667</name>
</gene>
<reference evidence="2" key="1">
    <citation type="journal article" date="2008" name="J. Bacteriol.">
        <title>Genome sequence of the streptomycin-producing microorganism Streptomyces griseus IFO 13350.</title>
        <authorList>
            <person name="Ohnishi Y."/>
            <person name="Ishikawa J."/>
            <person name="Hara H."/>
            <person name="Suzuki H."/>
            <person name="Ikenoya M."/>
            <person name="Ikeda H."/>
            <person name="Yamashita A."/>
            <person name="Hattori M."/>
            <person name="Horinouchi S."/>
        </authorList>
    </citation>
    <scope>NUCLEOTIDE SEQUENCE [LARGE SCALE GENOMIC DNA]</scope>
    <source>
        <strain evidence="2">JCM 4626 / NBRC 13350</strain>
    </source>
</reference>
<protein>
    <submittedName>
        <fullName evidence="1">Uncharacterized protein</fullName>
    </submittedName>
</protein>
<sequence length="134" mass="14958">MLYLLWVIDETFPFVGEFKELGHGRPDGPSLRSAVRAQEPANARELVEYLRAGTILAATTTLVHDVLSPRSAVIGGLHLLTDGHWLWYSDLAHYVERHHVALDPRFVAHARGNHWTAPLVSNADLLAMEVKLFG</sequence>
<dbReference type="Proteomes" id="UP000001685">
    <property type="component" value="Chromosome"/>
</dbReference>
<dbReference type="eggNOG" id="ENOG50339HR">
    <property type="taxonomic scope" value="Bacteria"/>
</dbReference>
<proteinExistence type="predicted"/>
<name>B1VLV5_STRGG</name>
<accession>B1VLV5</accession>
<evidence type="ECO:0000313" key="1">
    <source>
        <dbReference type="EMBL" id="BAG23496.1"/>
    </source>
</evidence>